<proteinExistence type="predicted"/>
<feature type="region of interest" description="Disordered" evidence="1">
    <location>
        <begin position="1"/>
        <end position="33"/>
    </location>
</feature>
<dbReference type="EMBL" id="BK032680">
    <property type="protein sequence ID" value="DAF54555.1"/>
    <property type="molecule type" value="Genomic_DNA"/>
</dbReference>
<accession>A0A8S5SUT0</accession>
<reference evidence="2" key="1">
    <citation type="journal article" date="2021" name="Proc. Natl. Acad. Sci. U.S.A.">
        <title>A Catalog of Tens of Thousands of Viruses from Human Metagenomes Reveals Hidden Associations with Chronic Diseases.</title>
        <authorList>
            <person name="Tisza M.J."/>
            <person name="Buck C.B."/>
        </authorList>
    </citation>
    <scope>NUCLEOTIDE SEQUENCE</scope>
    <source>
        <strain evidence="2">CtWf32</strain>
    </source>
</reference>
<name>A0A8S5SUT0_9CAUD</name>
<feature type="compositionally biased region" description="Basic and acidic residues" evidence="1">
    <location>
        <begin position="1"/>
        <end position="14"/>
    </location>
</feature>
<organism evidence="2">
    <name type="scientific">Siphoviridae sp. ctWf32</name>
    <dbReference type="NCBI Taxonomy" id="2827884"/>
    <lineage>
        <taxon>Viruses</taxon>
        <taxon>Duplodnaviria</taxon>
        <taxon>Heunggongvirae</taxon>
        <taxon>Uroviricota</taxon>
        <taxon>Caudoviricetes</taxon>
    </lineage>
</organism>
<protein>
    <submittedName>
        <fullName evidence="2">Uncharacterized protein</fullName>
    </submittedName>
</protein>
<evidence type="ECO:0000256" key="1">
    <source>
        <dbReference type="SAM" id="MobiDB-lite"/>
    </source>
</evidence>
<sequence>MRRPRTSERKERGLKSPQNRGKNMEQRDPEDMTASELLRATADSIRDGVNCGGDRFTSGDSIDELREMLDVDPEPTYAEDMVSALPVLADKIDAELAQARELSLRQGAELWAKANDWPDFKEGENFGAWLDRCAFAKPLDDCGEPVQIGERVVDKVRGDIDVSRISYTAKGFYFNASHNANGSRIANRITYAADEPVERVRVLGADGRPISEGDELWDVYGGGPVIAKRIGPADGEDGPAVWDSEGNYTMPYLLTHERPVLGADGKPLKVGETVWNIFSGIEGIIKALNLNGESTAYVEWNDGRWSPGVLCDRLTHTPPDTRAAVVSLIGAHSAERIDKLVREGRWLDE</sequence>
<evidence type="ECO:0000313" key="2">
    <source>
        <dbReference type="EMBL" id="DAF54555.1"/>
    </source>
</evidence>